<evidence type="ECO:0000313" key="2">
    <source>
        <dbReference type="EMBL" id="KAL0315879.1"/>
    </source>
</evidence>
<reference evidence="2" key="1">
    <citation type="submission" date="2020-06" db="EMBL/GenBank/DDBJ databases">
        <authorList>
            <person name="Li T."/>
            <person name="Hu X."/>
            <person name="Zhang T."/>
            <person name="Song X."/>
            <person name="Zhang H."/>
            <person name="Dai N."/>
            <person name="Sheng W."/>
            <person name="Hou X."/>
            <person name="Wei L."/>
        </authorList>
    </citation>
    <scope>NUCLEOTIDE SEQUENCE</scope>
    <source>
        <strain evidence="2">G02</strain>
        <tissue evidence="2">Leaf</tissue>
    </source>
</reference>
<dbReference type="Pfam" id="PF17921">
    <property type="entry name" value="Integrase_H2C2"/>
    <property type="match status" value="1"/>
</dbReference>
<sequence>MDKFEEFKHEQILREQNSTADELAKLASSNQFISGRRITLLSAAKPTVSWEEEKKKQIDGVFIGENSTSTWTTPIVQILIEGILPKDQREARKVKLRSARFVLIDNEMYKRGFSSPLLKCLNPDRTEYVMQEIHEESCGNHSGARSVTRKILRKSYYWSTMLKDASALVLNAPLAKNMQIISITPLLS</sequence>
<dbReference type="PANTHER" id="PTHR48475">
    <property type="entry name" value="RIBONUCLEASE H"/>
    <property type="match status" value="1"/>
</dbReference>
<dbReference type="EMBL" id="JACGWJ010000025">
    <property type="protein sequence ID" value="KAL0315879.1"/>
    <property type="molecule type" value="Genomic_DNA"/>
</dbReference>
<dbReference type="Gene3D" id="1.10.340.70">
    <property type="match status" value="1"/>
</dbReference>
<dbReference type="InterPro" id="IPR041588">
    <property type="entry name" value="Integrase_H2C2"/>
</dbReference>
<comment type="caution">
    <text evidence="2">The sequence shown here is derived from an EMBL/GenBank/DDBJ whole genome shotgun (WGS) entry which is preliminary data.</text>
</comment>
<dbReference type="AlphaFoldDB" id="A0AAW2LBA6"/>
<reference evidence="2" key="2">
    <citation type="journal article" date="2024" name="Plant">
        <title>Genomic evolution and insights into agronomic trait innovations of Sesamum species.</title>
        <authorList>
            <person name="Miao H."/>
            <person name="Wang L."/>
            <person name="Qu L."/>
            <person name="Liu H."/>
            <person name="Sun Y."/>
            <person name="Le M."/>
            <person name="Wang Q."/>
            <person name="Wei S."/>
            <person name="Zheng Y."/>
            <person name="Lin W."/>
            <person name="Duan Y."/>
            <person name="Cao H."/>
            <person name="Xiong S."/>
            <person name="Wang X."/>
            <person name="Wei L."/>
            <person name="Li C."/>
            <person name="Ma Q."/>
            <person name="Ju M."/>
            <person name="Zhao R."/>
            <person name="Li G."/>
            <person name="Mu C."/>
            <person name="Tian Q."/>
            <person name="Mei H."/>
            <person name="Zhang T."/>
            <person name="Gao T."/>
            <person name="Zhang H."/>
        </authorList>
    </citation>
    <scope>NUCLEOTIDE SEQUENCE</scope>
    <source>
        <strain evidence="2">G02</strain>
    </source>
</reference>
<dbReference type="PANTHER" id="PTHR48475:SF2">
    <property type="entry name" value="RIBONUCLEASE H"/>
    <property type="match status" value="1"/>
</dbReference>
<proteinExistence type="predicted"/>
<evidence type="ECO:0000259" key="1">
    <source>
        <dbReference type="Pfam" id="PF17921"/>
    </source>
</evidence>
<gene>
    <name evidence="2" type="ORF">Sradi_5466100</name>
</gene>
<feature type="domain" description="Integrase zinc-binding" evidence="1">
    <location>
        <begin position="124"/>
        <end position="169"/>
    </location>
</feature>
<name>A0AAW2LBA6_SESRA</name>
<organism evidence="2">
    <name type="scientific">Sesamum radiatum</name>
    <name type="common">Black benniseed</name>
    <dbReference type="NCBI Taxonomy" id="300843"/>
    <lineage>
        <taxon>Eukaryota</taxon>
        <taxon>Viridiplantae</taxon>
        <taxon>Streptophyta</taxon>
        <taxon>Embryophyta</taxon>
        <taxon>Tracheophyta</taxon>
        <taxon>Spermatophyta</taxon>
        <taxon>Magnoliopsida</taxon>
        <taxon>eudicotyledons</taxon>
        <taxon>Gunneridae</taxon>
        <taxon>Pentapetalae</taxon>
        <taxon>asterids</taxon>
        <taxon>lamiids</taxon>
        <taxon>Lamiales</taxon>
        <taxon>Pedaliaceae</taxon>
        <taxon>Sesamum</taxon>
    </lineage>
</organism>
<protein>
    <recommendedName>
        <fullName evidence="1">Integrase zinc-binding domain-containing protein</fullName>
    </recommendedName>
</protein>
<accession>A0AAW2LBA6</accession>